<dbReference type="Proteomes" id="UP000242444">
    <property type="component" value="Unassembled WGS sequence"/>
</dbReference>
<dbReference type="InterPro" id="IPR007060">
    <property type="entry name" value="FtsL/DivIC"/>
</dbReference>
<feature type="region of interest" description="Disordered" evidence="2">
    <location>
        <begin position="1"/>
        <end position="62"/>
    </location>
</feature>
<dbReference type="RefSeq" id="WP_094862070.1">
    <property type="nucleotide sequence ID" value="NZ_NKYE01000004.1"/>
</dbReference>
<keyword evidence="3" id="KW-1133">Transmembrane helix</keyword>
<dbReference type="OrthoDB" id="5187715at2"/>
<sequence>MAERGRARTRRGGRAPSSSARRPERARRDSAARRDSSRRDGPRRDIARRAARAEGRRARLRRGLSATRASGAARVLGLSNTRRAAVLAIVVCALAFTIAVPLRTYVTQRSEVSVEEQKRERLQDEVAQLEERKAELADPAQVEAEARRRLRYVMPGETPYMVQLPEDKQQAQNPGPAQPPAPQGAWYEQLWENLRK</sequence>
<keyword evidence="3" id="KW-0812">Transmembrane</keyword>
<dbReference type="AlphaFoldDB" id="A0A263D4Y2"/>
<comment type="caution">
    <text evidence="4">The sequence shown here is derived from an EMBL/GenBank/DDBJ whole genome shotgun (WGS) entry which is preliminary data.</text>
</comment>
<feature type="transmembrane region" description="Helical" evidence="3">
    <location>
        <begin position="84"/>
        <end position="102"/>
    </location>
</feature>
<keyword evidence="3" id="KW-0472">Membrane</keyword>
<dbReference type="Pfam" id="PF04977">
    <property type="entry name" value="DivIC"/>
    <property type="match status" value="1"/>
</dbReference>
<evidence type="ECO:0000256" key="1">
    <source>
        <dbReference type="SAM" id="Coils"/>
    </source>
</evidence>
<name>A0A263D4Y2_9PSEU</name>
<feature type="region of interest" description="Disordered" evidence="2">
    <location>
        <begin position="164"/>
        <end position="185"/>
    </location>
</feature>
<gene>
    <name evidence="4" type="ORF">CFN78_08430</name>
</gene>
<evidence type="ECO:0000256" key="3">
    <source>
        <dbReference type="SAM" id="Phobius"/>
    </source>
</evidence>
<keyword evidence="1" id="KW-0175">Coiled coil</keyword>
<reference evidence="4 5" key="1">
    <citation type="submission" date="2017-07" db="EMBL/GenBank/DDBJ databases">
        <title>Amycolatopsis antarcticus sp. nov., isolated from the surface of an Antarcticus brown macroalga.</title>
        <authorList>
            <person name="Wang J."/>
            <person name="Leiva S."/>
            <person name="Huang J."/>
            <person name="Huang Y."/>
        </authorList>
    </citation>
    <scope>NUCLEOTIDE SEQUENCE [LARGE SCALE GENOMIC DNA]</scope>
    <source>
        <strain evidence="4 5">AU-G6</strain>
    </source>
</reference>
<evidence type="ECO:0000256" key="2">
    <source>
        <dbReference type="SAM" id="MobiDB-lite"/>
    </source>
</evidence>
<accession>A0A263D4Y2</accession>
<feature type="coiled-coil region" evidence="1">
    <location>
        <begin position="105"/>
        <end position="139"/>
    </location>
</feature>
<dbReference type="InParanoid" id="A0A263D4Y2"/>
<feature type="compositionally biased region" description="Basic and acidic residues" evidence="2">
    <location>
        <begin position="21"/>
        <end position="57"/>
    </location>
</feature>
<evidence type="ECO:0000313" key="4">
    <source>
        <dbReference type="EMBL" id="OZM73554.1"/>
    </source>
</evidence>
<dbReference type="EMBL" id="NKYE01000004">
    <property type="protein sequence ID" value="OZM73554.1"/>
    <property type="molecule type" value="Genomic_DNA"/>
</dbReference>
<evidence type="ECO:0000313" key="5">
    <source>
        <dbReference type="Proteomes" id="UP000242444"/>
    </source>
</evidence>
<protein>
    <submittedName>
        <fullName evidence="4">Septum formation initiator</fullName>
    </submittedName>
</protein>
<keyword evidence="5" id="KW-1185">Reference proteome</keyword>
<proteinExistence type="predicted"/>
<organism evidence="4 5">
    <name type="scientific">Amycolatopsis antarctica</name>
    <dbReference type="NCBI Taxonomy" id="1854586"/>
    <lineage>
        <taxon>Bacteria</taxon>
        <taxon>Bacillati</taxon>
        <taxon>Actinomycetota</taxon>
        <taxon>Actinomycetes</taxon>
        <taxon>Pseudonocardiales</taxon>
        <taxon>Pseudonocardiaceae</taxon>
        <taxon>Amycolatopsis</taxon>
    </lineage>
</organism>